<evidence type="ECO:0000313" key="2">
    <source>
        <dbReference type="Proteomes" id="UP000076394"/>
    </source>
</evidence>
<organism evidence="1 2">
    <name type="scientific">Dehalococcoides mccartyi</name>
    <dbReference type="NCBI Taxonomy" id="61435"/>
    <lineage>
        <taxon>Bacteria</taxon>
        <taxon>Bacillati</taxon>
        <taxon>Chloroflexota</taxon>
        <taxon>Dehalococcoidia</taxon>
        <taxon>Dehalococcoidales</taxon>
        <taxon>Dehalococcoidaceae</taxon>
        <taxon>Dehalococcoides</taxon>
    </lineage>
</organism>
<proteinExistence type="predicted"/>
<dbReference type="EMBL" id="CP011127">
    <property type="protein sequence ID" value="AMU87101.1"/>
    <property type="molecule type" value="Genomic_DNA"/>
</dbReference>
<dbReference type="Proteomes" id="UP000076394">
    <property type="component" value="Chromosome"/>
</dbReference>
<sequence>MTGELKYRRQIAANGKAGDVIHTPGYFNKQTKNLMLCRF</sequence>
<gene>
    <name evidence="1" type="ORF">Dm11a5_1275</name>
</gene>
<dbReference type="AlphaFoldDB" id="A0A142VBW3"/>
<name>A0A142VBW3_9CHLR</name>
<accession>A0A142VBW3</accession>
<protein>
    <submittedName>
        <fullName evidence="1">Uncharacterized protein</fullName>
    </submittedName>
</protein>
<reference evidence="1 2" key="1">
    <citation type="submission" date="2015-03" db="EMBL/GenBank/DDBJ databases">
        <title>Genomic characterization of Dehalococcoides mccartyi strain 11a5, an unusal plasmid-containing chloroethene dechlorinator.</title>
        <authorList>
            <person name="Zhao S."/>
            <person name="Ding C."/>
            <person name="He J."/>
        </authorList>
    </citation>
    <scope>NUCLEOTIDE SEQUENCE [LARGE SCALE GENOMIC DNA]</scope>
    <source>
        <strain evidence="1 2">11a5</strain>
    </source>
</reference>
<evidence type="ECO:0000313" key="1">
    <source>
        <dbReference type="EMBL" id="AMU87101.1"/>
    </source>
</evidence>